<organism evidence="1 2">
    <name type="scientific">Aestuariispira insulae</name>
    <dbReference type="NCBI Taxonomy" id="1461337"/>
    <lineage>
        <taxon>Bacteria</taxon>
        <taxon>Pseudomonadati</taxon>
        <taxon>Pseudomonadota</taxon>
        <taxon>Alphaproteobacteria</taxon>
        <taxon>Rhodospirillales</taxon>
        <taxon>Kiloniellaceae</taxon>
        <taxon>Aestuariispira</taxon>
    </lineage>
</organism>
<keyword evidence="2" id="KW-1185">Reference proteome</keyword>
<dbReference type="Proteomes" id="UP000256845">
    <property type="component" value="Unassembled WGS sequence"/>
</dbReference>
<comment type="caution">
    <text evidence="1">The sequence shown here is derived from an EMBL/GenBank/DDBJ whole genome shotgun (WGS) entry which is preliminary data.</text>
</comment>
<accession>A0A3D9H1F8</accession>
<evidence type="ECO:0000313" key="1">
    <source>
        <dbReference type="EMBL" id="RED43343.1"/>
    </source>
</evidence>
<name>A0A3D9H1F8_9PROT</name>
<evidence type="ECO:0008006" key="3">
    <source>
        <dbReference type="Google" id="ProtNLM"/>
    </source>
</evidence>
<evidence type="ECO:0000313" key="2">
    <source>
        <dbReference type="Proteomes" id="UP000256845"/>
    </source>
</evidence>
<dbReference type="EMBL" id="QRDW01000024">
    <property type="protein sequence ID" value="RED43343.1"/>
    <property type="molecule type" value="Genomic_DNA"/>
</dbReference>
<dbReference type="AlphaFoldDB" id="A0A3D9H1F8"/>
<protein>
    <recommendedName>
        <fullName evidence="3">Transposase IS66-like protein</fullName>
    </recommendedName>
</protein>
<sequence>MLSIIADHPINRIEELLPWNFKADQEKLAA</sequence>
<gene>
    <name evidence="1" type="ORF">DFP90_1241</name>
</gene>
<reference evidence="1 2" key="1">
    <citation type="submission" date="2018-07" db="EMBL/GenBank/DDBJ databases">
        <title>Genomic Encyclopedia of Type Strains, Phase III (KMG-III): the genomes of soil and plant-associated and newly described type strains.</title>
        <authorList>
            <person name="Whitman W."/>
        </authorList>
    </citation>
    <scope>NUCLEOTIDE SEQUENCE [LARGE SCALE GENOMIC DNA]</scope>
    <source>
        <strain evidence="1 2">CECT 8488</strain>
    </source>
</reference>
<proteinExistence type="predicted"/>